<keyword evidence="8" id="KW-1185">Reference proteome</keyword>
<evidence type="ECO:0000256" key="3">
    <source>
        <dbReference type="ARBA" id="ARBA00022741"/>
    </source>
</evidence>
<reference evidence="7" key="1">
    <citation type="submission" date="2022-10" db="EMBL/GenBank/DDBJ databases">
        <authorList>
            <person name="Koch H."/>
        </authorList>
    </citation>
    <scope>NUCLEOTIDE SEQUENCE</scope>
    <source>
        <strain evidence="7">DNF</strain>
    </source>
</reference>
<protein>
    <submittedName>
        <fullName evidence="7">Pup--protein ligase</fullName>
    </submittedName>
</protein>
<evidence type="ECO:0000256" key="2">
    <source>
        <dbReference type="ARBA" id="ARBA00022723"/>
    </source>
</evidence>
<dbReference type="Pfam" id="PF03136">
    <property type="entry name" value="Pup_ligase"/>
    <property type="match status" value="1"/>
</dbReference>
<keyword evidence="5" id="KW-0067">ATP-binding</keyword>
<dbReference type="RefSeq" id="WP_289269439.1">
    <property type="nucleotide sequence ID" value="NZ_OX365700.1"/>
</dbReference>
<evidence type="ECO:0000256" key="6">
    <source>
        <dbReference type="ARBA" id="ARBA00022842"/>
    </source>
</evidence>
<dbReference type="KEGG" id="nti:DNFV4_03151"/>
<dbReference type="InterPro" id="IPR022279">
    <property type="entry name" value="Pup_ligase"/>
</dbReference>
<evidence type="ECO:0000256" key="1">
    <source>
        <dbReference type="ARBA" id="ARBA00022598"/>
    </source>
</evidence>
<accession>A0AA86N1G1</accession>
<keyword evidence="1 7" id="KW-0436">Ligase</keyword>
<keyword evidence="6" id="KW-0460">Magnesium</keyword>
<evidence type="ECO:0000256" key="4">
    <source>
        <dbReference type="ARBA" id="ARBA00022786"/>
    </source>
</evidence>
<keyword evidence="3" id="KW-0547">Nucleotide-binding</keyword>
<dbReference type="PANTHER" id="PTHR42307">
    <property type="entry name" value="PUP DEAMIDASE/DEPUPYLASE"/>
    <property type="match status" value="1"/>
</dbReference>
<dbReference type="AlphaFoldDB" id="A0AA86N1G1"/>
<evidence type="ECO:0000313" key="7">
    <source>
        <dbReference type="EMBL" id="CAI4032721.1"/>
    </source>
</evidence>
<organism evidence="7 8">
    <name type="scientific">Nitrospira tepida</name>
    <dbReference type="NCBI Taxonomy" id="2973512"/>
    <lineage>
        <taxon>Bacteria</taxon>
        <taxon>Pseudomonadati</taxon>
        <taxon>Nitrospirota</taxon>
        <taxon>Nitrospiria</taxon>
        <taxon>Nitrospirales</taxon>
        <taxon>Nitrospiraceae</taxon>
        <taxon>Nitrospira</taxon>
    </lineage>
</organism>
<dbReference type="GO" id="GO:0070490">
    <property type="term" value="P:protein pupylation"/>
    <property type="evidence" value="ECO:0007669"/>
    <property type="project" value="TreeGrafter"/>
</dbReference>
<evidence type="ECO:0000313" key="8">
    <source>
        <dbReference type="Proteomes" id="UP001179121"/>
    </source>
</evidence>
<proteinExistence type="predicted"/>
<dbReference type="GO" id="GO:0005524">
    <property type="term" value="F:ATP binding"/>
    <property type="evidence" value="ECO:0007669"/>
    <property type="project" value="UniProtKB-KW"/>
</dbReference>
<sequence length="458" mass="52953">MRPRIFGLENEYGLIFSPNGRIYLPMEKVLGYIFEGLIPNSWPSNAFLVNGARFYQDTGCHPEYSTPECDSIVDLVVHDKAGERLLEACLPAAEERLREEGLSGEIYIFKNNTDSLGNTYGCHENYLMRRDVDFWKVTEQLIPFFVTRQIFSGSGKVLKVSGKPQFFISQRAQHIHEKTSSSTTSSRSIINTRDEPHADAEKYRRLHIIVGDSNMSEFATYLKIGTAALVLSMIEDGFNVTGMELEDPVKAIREISRDPTLKKKIRLDDGRQMSAIEIQRAYLERAREYLGTQPYDEVMDDVLSKWAVVLDRLDEDPMQLVREVDWVAKRHLIQSFVEKKGCGWDDPRVFLMDLQFHDVKRTRGLYYLMESKGMVERIVGEESIQRAMSVPPQTTRAKVRGDFIRFARAKNRSYTVDWTYLKLNGYWEETILCMDPFSPINRRVEELVSQVAGLRFYR</sequence>
<evidence type="ECO:0000256" key="5">
    <source>
        <dbReference type="ARBA" id="ARBA00022840"/>
    </source>
</evidence>
<dbReference type="GO" id="GO:0010498">
    <property type="term" value="P:proteasomal protein catabolic process"/>
    <property type="evidence" value="ECO:0007669"/>
    <property type="project" value="InterPro"/>
</dbReference>
<dbReference type="PANTHER" id="PTHR42307:SF3">
    <property type="entry name" value="PUP--PROTEIN LIGASE"/>
    <property type="match status" value="1"/>
</dbReference>
<dbReference type="EMBL" id="OX365700">
    <property type="protein sequence ID" value="CAI4032721.1"/>
    <property type="molecule type" value="Genomic_DNA"/>
</dbReference>
<dbReference type="NCBIfam" id="TIGR03686">
    <property type="entry name" value="pupylate_PafA"/>
    <property type="match status" value="1"/>
</dbReference>
<dbReference type="InterPro" id="IPR004347">
    <property type="entry name" value="Pup_ligase/deamidase"/>
</dbReference>
<keyword evidence="4" id="KW-0833">Ubl conjugation pathway</keyword>
<name>A0AA86N1G1_9BACT</name>
<dbReference type="Proteomes" id="UP001179121">
    <property type="component" value="Chromosome"/>
</dbReference>
<dbReference type="GO" id="GO:0019941">
    <property type="term" value="P:modification-dependent protein catabolic process"/>
    <property type="evidence" value="ECO:0007669"/>
    <property type="project" value="InterPro"/>
</dbReference>
<dbReference type="GO" id="GO:0016879">
    <property type="term" value="F:ligase activity, forming carbon-nitrogen bonds"/>
    <property type="evidence" value="ECO:0007669"/>
    <property type="project" value="InterPro"/>
</dbReference>
<keyword evidence="2" id="KW-0479">Metal-binding</keyword>
<gene>
    <name evidence="7" type="ORF">DNFV4_03151</name>
</gene>
<dbReference type="GO" id="GO:0046872">
    <property type="term" value="F:metal ion binding"/>
    <property type="evidence" value="ECO:0007669"/>
    <property type="project" value="UniProtKB-KW"/>
</dbReference>